<protein>
    <submittedName>
        <fullName evidence="1">GrpB-like predicted nucleotidyltransferase (UPF0157 family)</fullName>
    </submittedName>
</protein>
<sequence length="175" mass="20218">MRKTEILPWTSEWEVLYEKEAAILLPLLEKNVLNIYHIGSTAIPSVGYAKPIIDLLVVVSQIEKIDSYNEKMGSLGYKPRGENGIPGRRYISKGLSNRTHHVHMYQIGHENIRKHLLFKEYLLQHPKDAKAYGALKCDLAQKYHHDTHQYQKGKEEFVNELVAKALKWKGNKDRG</sequence>
<reference evidence="1 2" key="1">
    <citation type="submission" date="2023-07" db="EMBL/GenBank/DDBJ databases">
        <title>Genomic Encyclopedia of Type Strains, Phase IV (KMG-IV): sequencing the most valuable type-strain genomes for metagenomic binning, comparative biology and taxonomic classification.</title>
        <authorList>
            <person name="Goeker M."/>
        </authorList>
    </citation>
    <scope>NUCLEOTIDE SEQUENCE [LARGE SCALE GENOMIC DNA]</scope>
    <source>
        <strain evidence="1 2">DSM 17723</strain>
    </source>
</reference>
<accession>A0ABT9Z0X9</accession>
<name>A0ABT9Z0X9_9BACI</name>
<organism evidence="1 2">
    <name type="scientific">Metabacillus niabensis</name>
    <dbReference type="NCBI Taxonomy" id="324854"/>
    <lineage>
        <taxon>Bacteria</taxon>
        <taxon>Bacillati</taxon>
        <taxon>Bacillota</taxon>
        <taxon>Bacilli</taxon>
        <taxon>Bacillales</taxon>
        <taxon>Bacillaceae</taxon>
        <taxon>Metabacillus</taxon>
    </lineage>
</organism>
<dbReference type="PANTHER" id="PTHR34822">
    <property type="entry name" value="GRPB DOMAIN PROTEIN (AFU_ORTHOLOGUE AFUA_1G01530)"/>
    <property type="match status" value="1"/>
</dbReference>
<evidence type="ECO:0000313" key="1">
    <source>
        <dbReference type="EMBL" id="MDQ0225908.1"/>
    </source>
</evidence>
<comment type="caution">
    <text evidence="1">The sequence shown here is derived from an EMBL/GenBank/DDBJ whole genome shotgun (WGS) entry which is preliminary data.</text>
</comment>
<dbReference type="RefSeq" id="WP_174881172.1">
    <property type="nucleotide sequence ID" value="NZ_CADEPK010000321.1"/>
</dbReference>
<keyword evidence="2" id="KW-1185">Reference proteome</keyword>
<dbReference type="Pfam" id="PF04229">
    <property type="entry name" value="GrpB"/>
    <property type="match status" value="1"/>
</dbReference>
<proteinExistence type="predicted"/>
<dbReference type="PANTHER" id="PTHR34822:SF1">
    <property type="entry name" value="GRPB FAMILY PROTEIN"/>
    <property type="match status" value="1"/>
</dbReference>
<dbReference type="Proteomes" id="UP001232245">
    <property type="component" value="Unassembled WGS sequence"/>
</dbReference>
<evidence type="ECO:0000313" key="2">
    <source>
        <dbReference type="Proteomes" id="UP001232245"/>
    </source>
</evidence>
<gene>
    <name evidence="1" type="ORF">J2S02_002252</name>
</gene>
<dbReference type="EMBL" id="JAUSTZ010000003">
    <property type="protein sequence ID" value="MDQ0225908.1"/>
    <property type="molecule type" value="Genomic_DNA"/>
</dbReference>
<dbReference type="InterPro" id="IPR043519">
    <property type="entry name" value="NT_sf"/>
</dbReference>
<dbReference type="InterPro" id="IPR007344">
    <property type="entry name" value="GrpB/CoaE"/>
</dbReference>
<dbReference type="Gene3D" id="3.30.460.10">
    <property type="entry name" value="Beta Polymerase, domain 2"/>
    <property type="match status" value="1"/>
</dbReference>
<dbReference type="SUPFAM" id="SSF81301">
    <property type="entry name" value="Nucleotidyltransferase"/>
    <property type="match status" value="1"/>
</dbReference>